<keyword evidence="3" id="KW-0472">Membrane</keyword>
<evidence type="ECO:0000256" key="3">
    <source>
        <dbReference type="SAM" id="Phobius"/>
    </source>
</evidence>
<feature type="transmembrane region" description="Helical" evidence="3">
    <location>
        <begin position="12"/>
        <end position="30"/>
    </location>
</feature>
<dbReference type="PROSITE" id="PS00379">
    <property type="entry name" value="CDP_ALCOHOL_P_TRANSF"/>
    <property type="match status" value="1"/>
</dbReference>
<accession>A0A1G9I3R1</accession>
<evidence type="ECO:0000313" key="4">
    <source>
        <dbReference type="EMBL" id="SDL19534.1"/>
    </source>
</evidence>
<evidence type="ECO:0000256" key="1">
    <source>
        <dbReference type="ARBA" id="ARBA00022679"/>
    </source>
</evidence>
<keyword evidence="3" id="KW-1133">Transmembrane helix</keyword>
<dbReference type="Pfam" id="PF01066">
    <property type="entry name" value="CDP-OH_P_transf"/>
    <property type="match status" value="1"/>
</dbReference>
<feature type="transmembrane region" description="Helical" evidence="3">
    <location>
        <begin position="75"/>
        <end position="101"/>
    </location>
</feature>
<proteinExistence type="inferred from homology"/>
<evidence type="ECO:0000313" key="5">
    <source>
        <dbReference type="Proteomes" id="UP000199475"/>
    </source>
</evidence>
<dbReference type="GO" id="GO:0016020">
    <property type="term" value="C:membrane"/>
    <property type="evidence" value="ECO:0007669"/>
    <property type="project" value="InterPro"/>
</dbReference>
<name>A0A1G9I3R1_9ACTN</name>
<keyword evidence="3" id="KW-0812">Transmembrane</keyword>
<dbReference type="InterPro" id="IPR043130">
    <property type="entry name" value="CDP-OH_PTrfase_TM_dom"/>
</dbReference>
<keyword evidence="5" id="KW-1185">Reference proteome</keyword>
<dbReference type="GO" id="GO:0008654">
    <property type="term" value="P:phospholipid biosynthetic process"/>
    <property type="evidence" value="ECO:0007669"/>
    <property type="project" value="InterPro"/>
</dbReference>
<sequence length="179" mass="18808">MTPADKVTLLRAGLGVVVALLVVLTLLGLLPERSWWLFAVLVPTFALDAVDGAVARRTGTATARGARFDMETDSAVVLVVSLAVAPFAPWALLIGLARYLFWLGALLRPAWRGALPFRQSRRVIAALQAVALAVALAPPVAVPVGQAATAVALALLVFSFARDIRHLERRAAVAPSASG</sequence>
<reference evidence="4 5" key="1">
    <citation type="submission" date="2016-10" db="EMBL/GenBank/DDBJ databases">
        <authorList>
            <person name="de Groot N.N."/>
        </authorList>
    </citation>
    <scope>NUCLEOTIDE SEQUENCE [LARGE SCALE GENOMIC DNA]</scope>
    <source>
        <strain evidence="4 5">CGMCC 1.9159</strain>
    </source>
</reference>
<comment type="similarity">
    <text evidence="2">Belongs to the CDP-alcohol phosphatidyltransferase class-I family.</text>
</comment>
<feature type="transmembrane region" description="Helical" evidence="3">
    <location>
        <begin position="35"/>
        <end position="55"/>
    </location>
</feature>
<protein>
    <submittedName>
        <fullName evidence="4">Phosphatidylglycerophosphate synthase</fullName>
    </submittedName>
</protein>
<dbReference type="GO" id="GO:0016780">
    <property type="term" value="F:phosphotransferase activity, for other substituted phosphate groups"/>
    <property type="evidence" value="ECO:0007669"/>
    <property type="project" value="InterPro"/>
</dbReference>
<gene>
    <name evidence="4" type="ORF">SAMN04488242_0691</name>
</gene>
<keyword evidence="1 2" id="KW-0808">Transferase</keyword>
<dbReference type="Proteomes" id="UP000199475">
    <property type="component" value="Unassembled WGS sequence"/>
</dbReference>
<dbReference type="Gene3D" id="1.20.120.1760">
    <property type="match status" value="1"/>
</dbReference>
<dbReference type="InterPro" id="IPR048254">
    <property type="entry name" value="CDP_ALCOHOL_P_TRANSF_CS"/>
</dbReference>
<dbReference type="AlphaFoldDB" id="A0A1G9I3R1"/>
<dbReference type="InterPro" id="IPR000462">
    <property type="entry name" value="CDP-OH_P_trans"/>
</dbReference>
<dbReference type="EMBL" id="FNGP01000001">
    <property type="protein sequence ID" value="SDL19534.1"/>
    <property type="molecule type" value="Genomic_DNA"/>
</dbReference>
<dbReference type="STRING" id="686624.SAMN04488242_0691"/>
<feature type="transmembrane region" description="Helical" evidence="3">
    <location>
        <begin position="144"/>
        <end position="161"/>
    </location>
</feature>
<organism evidence="4 5">
    <name type="scientific">Tessaracoccus oleiagri</name>
    <dbReference type="NCBI Taxonomy" id="686624"/>
    <lineage>
        <taxon>Bacteria</taxon>
        <taxon>Bacillati</taxon>
        <taxon>Actinomycetota</taxon>
        <taxon>Actinomycetes</taxon>
        <taxon>Propionibacteriales</taxon>
        <taxon>Propionibacteriaceae</taxon>
        <taxon>Tessaracoccus</taxon>
    </lineage>
</organism>
<evidence type="ECO:0000256" key="2">
    <source>
        <dbReference type="RuleBase" id="RU003750"/>
    </source>
</evidence>